<dbReference type="PANTHER" id="PTHR24422">
    <property type="entry name" value="CHEMOTAXIS PROTEIN METHYLTRANSFERASE"/>
    <property type="match status" value="1"/>
</dbReference>
<dbReference type="InterPro" id="IPR050903">
    <property type="entry name" value="Bact_Chemotaxis_MeTrfase"/>
</dbReference>
<evidence type="ECO:0000256" key="5">
    <source>
        <dbReference type="PIRNR" id="PIRNR000410"/>
    </source>
</evidence>
<dbReference type="SUPFAM" id="SSF53335">
    <property type="entry name" value="S-adenosyl-L-methionine-dependent methyltransferases"/>
    <property type="match status" value="1"/>
</dbReference>
<gene>
    <name evidence="8" type="ORF">SAMN05216598_4418</name>
</gene>
<dbReference type="GO" id="GO:0032259">
    <property type="term" value="P:methylation"/>
    <property type="evidence" value="ECO:0007669"/>
    <property type="project" value="UniProtKB-KW"/>
</dbReference>
<dbReference type="Pfam" id="PF01739">
    <property type="entry name" value="CheR"/>
    <property type="match status" value="1"/>
</dbReference>
<dbReference type="EMBL" id="LT629777">
    <property type="protein sequence ID" value="SDT20581.1"/>
    <property type="molecule type" value="Genomic_DNA"/>
</dbReference>
<dbReference type="Pfam" id="PF03705">
    <property type="entry name" value="CheR_N"/>
    <property type="match status" value="1"/>
</dbReference>
<keyword evidence="2 5" id="KW-0489">Methyltransferase</keyword>
<evidence type="ECO:0000313" key="9">
    <source>
        <dbReference type="Proteomes" id="UP000199524"/>
    </source>
</evidence>
<evidence type="ECO:0000256" key="4">
    <source>
        <dbReference type="ARBA" id="ARBA00022691"/>
    </source>
</evidence>
<sequence>MPDTSSLDDREFGQFQSWLYRAAGINLSQAKKALVAGRLFKRLKHYELESYGEYFKLIMTDQHKGELQVALDLLTTNETYFFREPKHFDFLRQQVLPKVAPGKLFRVWSAASSSGEEPYSLAMTLAESLGTTPWEVIGSDISTQVLARARTGHYPMERAGTLPMPLLTKYCLKGIGRQEGTFLVDKALRNRVNFVQVNLNESLPDLGEFEVIFLRNVMIYFDQKTKSQVVSRLLPRLKPGGFFIISHSESLHGVNDTLKLVAPSIYRKP</sequence>
<keyword evidence="9" id="KW-1185">Reference proteome</keyword>
<feature type="binding site" evidence="6">
    <location>
        <position position="77"/>
    </location>
    <ligand>
        <name>S-adenosyl-L-methionine</name>
        <dbReference type="ChEBI" id="CHEBI:59789"/>
    </ligand>
</feature>
<dbReference type="PRINTS" id="PR00996">
    <property type="entry name" value="CHERMTFRASE"/>
</dbReference>
<comment type="catalytic activity">
    <reaction evidence="1 5">
        <text>L-glutamyl-[protein] + S-adenosyl-L-methionine = [protein]-L-glutamate 5-O-methyl ester + S-adenosyl-L-homocysteine</text>
        <dbReference type="Rhea" id="RHEA:24452"/>
        <dbReference type="Rhea" id="RHEA-COMP:10208"/>
        <dbReference type="Rhea" id="RHEA-COMP:10311"/>
        <dbReference type="ChEBI" id="CHEBI:29973"/>
        <dbReference type="ChEBI" id="CHEBI:57856"/>
        <dbReference type="ChEBI" id="CHEBI:59789"/>
        <dbReference type="ChEBI" id="CHEBI:82795"/>
        <dbReference type="EC" id="2.1.1.80"/>
    </reaction>
</comment>
<dbReference type="SMART" id="SM00138">
    <property type="entry name" value="MeTrc"/>
    <property type="match status" value="1"/>
</dbReference>
<evidence type="ECO:0000256" key="2">
    <source>
        <dbReference type="ARBA" id="ARBA00022603"/>
    </source>
</evidence>
<dbReference type="PROSITE" id="PS50123">
    <property type="entry name" value="CHER"/>
    <property type="match status" value="1"/>
</dbReference>
<evidence type="ECO:0000256" key="3">
    <source>
        <dbReference type="ARBA" id="ARBA00022679"/>
    </source>
</evidence>
<feature type="binding site" evidence="6">
    <location>
        <begin position="198"/>
        <end position="199"/>
    </location>
    <ligand>
        <name>S-adenosyl-L-methionine</name>
        <dbReference type="ChEBI" id="CHEBI:59789"/>
    </ligand>
</feature>
<keyword evidence="3 5" id="KW-0808">Transferase</keyword>
<feature type="binding site" evidence="6">
    <location>
        <position position="83"/>
    </location>
    <ligand>
        <name>S-adenosyl-L-methionine</name>
        <dbReference type="ChEBI" id="CHEBI:59789"/>
    </ligand>
</feature>
<evidence type="ECO:0000256" key="1">
    <source>
        <dbReference type="ARBA" id="ARBA00001541"/>
    </source>
</evidence>
<dbReference type="CDD" id="cd02440">
    <property type="entry name" value="AdoMet_MTases"/>
    <property type="match status" value="1"/>
</dbReference>
<dbReference type="SUPFAM" id="SSF47757">
    <property type="entry name" value="Chemotaxis receptor methyltransferase CheR, N-terminal domain"/>
    <property type="match status" value="1"/>
</dbReference>
<accession>A0A1H1YGT0</accession>
<evidence type="ECO:0000259" key="7">
    <source>
        <dbReference type="PROSITE" id="PS50123"/>
    </source>
</evidence>
<organism evidence="8 9">
    <name type="scientific">Pseudomonas asplenii</name>
    <dbReference type="NCBI Taxonomy" id="53407"/>
    <lineage>
        <taxon>Bacteria</taxon>
        <taxon>Pseudomonadati</taxon>
        <taxon>Pseudomonadota</taxon>
        <taxon>Gammaproteobacteria</taxon>
        <taxon>Pseudomonadales</taxon>
        <taxon>Pseudomonadaceae</taxon>
        <taxon>Pseudomonas</taxon>
    </lineage>
</organism>
<dbReference type="Gene3D" id="1.10.155.10">
    <property type="entry name" value="Chemotaxis receptor methyltransferase CheR, N-terminal domain"/>
    <property type="match status" value="1"/>
</dbReference>
<dbReference type="PIRSF" id="PIRSF000410">
    <property type="entry name" value="CheR"/>
    <property type="match status" value="1"/>
</dbReference>
<dbReference type="PANTHER" id="PTHR24422:SF26">
    <property type="entry name" value="CHEMOTAXIS PROTEIN METHYLTRANSFERASE"/>
    <property type="match status" value="1"/>
</dbReference>
<reference evidence="9" key="1">
    <citation type="submission" date="2016-10" db="EMBL/GenBank/DDBJ databases">
        <authorList>
            <person name="Varghese N."/>
            <person name="Submissions S."/>
        </authorList>
    </citation>
    <scope>NUCLEOTIDE SEQUENCE [LARGE SCALE GENOMIC DNA]</scope>
    <source>
        <strain evidence="9">ATCC 23835</strain>
    </source>
</reference>
<dbReference type="GeneID" id="300209310"/>
<dbReference type="InterPro" id="IPR022641">
    <property type="entry name" value="CheR_N"/>
</dbReference>
<dbReference type="InterPro" id="IPR029063">
    <property type="entry name" value="SAM-dependent_MTases_sf"/>
</dbReference>
<dbReference type="InterPro" id="IPR022642">
    <property type="entry name" value="CheR_C"/>
</dbReference>
<comment type="function">
    <text evidence="5">Methylation of the membrane-bound methyl-accepting chemotaxis proteins (MCP) to form gamma-glutamyl methyl ester residues in MCP.</text>
</comment>
<feature type="domain" description="CheR-type methyltransferase" evidence="7">
    <location>
        <begin position="1"/>
        <end position="269"/>
    </location>
</feature>
<feature type="binding site" evidence="6">
    <location>
        <position position="140"/>
    </location>
    <ligand>
        <name>S-adenosyl-L-methionine</name>
        <dbReference type="ChEBI" id="CHEBI:59789"/>
    </ligand>
</feature>
<dbReference type="Proteomes" id="UP000199524">
    <property type="component" value="Chromosome I"/>
</dbReference>
<dbReference type="Gene3D" id="3.40.50.150">
    <property type="entry name" value="Vaccinia Virus protein VP39"/>
    <property type="match status" value="1"/>
</dbReference>
<dbReference type="GO" id="GO:0008983">
    <property type="term" value="F:protein-glutamate O-methyltransferase activity"/>
    <property type="evidence" value="ECO:0007669"/>
    <property type="project" value="UniProtKB-EC"/>
</dbReference>
<evidence type="ECO:0000256" key="6">
    <source>
        <dbReference type="PIRSR" id="PIRSR000410-1"/>
    </source>
</evidence>
<feature type="binding site" evidence="6">
    <location>
        <position position="79"/>
    </location>
    <ligand>
        <name>S-adenosyl-L-methionine</name>
        <dbReference type="ChEBI" id="CHEBI:59789"/>
    </ligand>
</feature>
<dbReference type="InterPro" id="IPR000780">
    <property type="entry name" value="CheR_MeTrfase"/>
</dbReference>
<proteinExistence type="predicted"/>
<evidence type="ECO:0000313" key="8">
    <source>
        <dbReference type="EMBL" id="SDT20581.1"/>
    </source>
</evidence>
<feature type="binding site" evidence="6">
    <location>
        <begin position="215"/>
        <end position="216"/>
    </location>
    <ligand>
        <name>S-adenosyl-L-methionine</name>
        <dbReference type="ChEBI" id="CHEBI:59789"/>
    </ligand>
</feature>
<dbReference type="InterPro" id="IPR036804">
    <property type="entry name" value="CheR_N_sf"/>
</dbReference>
<keyword evidence="4 5" id="KW-0949">S-adenosyl-L-methionine</keyword>
<dbReference type="EC" id="2.1.1.80" evidence="5"/>
<feature type="binding site" evidence="6">
    <location>
        <position position="117"/>
    </location>
    <ligand>
        <name>S-adenosyl-L-methionine</name>
        <dbReference type="ChEBI" id="CHEBI:59789"/>
    </ligand>
</feature>
<dbReference type="RefSeq" id="WP_010446473.1">
    <property type="nucleotide sequence ID" value="NZ_CP087202.1"/>
</dbReference>
<dbReference type="InterPro" id="IPR026024">
    <property type="entry name" value="Chemotaxis_MeTrfase_CheR"/>
</dbReference>
<protein>
    <recommendedName>
        <fullName evidence="5">Chemotaxis protein methyltransferase</fullName>
        <ecNumber evidence="5">2.1.1.80</ecNumber>
    </recommendedName>
</protein>
<name>A0A1H1YGT0_9PSED</name>
<dbReference type="AlphaFoldDB" id="A0A1H1YGT0"/>